<gene>
    <name evidence="1" type="ORF">MNBD_NITROSPINAE05-1104</name>
</gene>
<dbReference type="InterPro" id="IPR032587">
    <property type="entry name" value="DUF4911"/>
</dbReference>
<dbReference type="Pfam" id="PF16256">
    <property type="entry name" value="DUF4911"/>
    <property type="match status" value="1"/>
</dbReference>
<protein>
    <recommendedName>
        <fullName evidence="2">DUF4911 domain-containing protein</fullName>
    </recommendedName>
</protein>
<reference evidence="1" key="1">
    <citation type="submission" date="2018-06" db="EMBL/GenBank/DDBJ databases">
        <authorList>
            <person name="Zhirakovskaya E."/>
        </authorList>
    </citation>
    <scope>NUCLEOTIDE SEQUENCE</scope>
</reference>
<dbReference type="AlphaFoldDB" id="A0A3B1D5R5"/>
<dbReference type="EMBL" id="UOGG01000186">
    <property type="protein sequence ID" value="VAX32143.1"/>
    <property type="molecule type" value="Genomic_DNA"/>
</dbReference>
<proteinExistence type="predicted"/>
<organism evidence="1">
    <name type="scientific">hydrothermal vent metagenome</name>
    <dbReference type="NCBI Taxonomy" id="652676"/>
    <lineage>
        <taxon>unclassified sequences</taxon>
        <taxon>metagenomes</taxon>
        <taxon>ecological metagenomes</taxon>
    </lineage>
</organism>
<sequence length="72" mass="8397">MTHTDSVQWQLEVDKKDIAYIVSIFDAYENFAIVRTLDQSKGLIQLMISPDYLEETRKLLDNLKAEIPLRVL</sequence>
<evidence type="ECO:0000313" key="1">
    <source>
        <dbReference type="EMBL" id="VAX32143.1"/>
    </source>
</evidence>
<evidence type="ECO:0008006" key="2">
    <source>
        <dbReference type="Google" id="ProtNLM"/>
    </source>
</evidence>
<accession>A0A3B1D5R5</accession>
<name>A0A3B1D5R5_9ZZZZ</name>